<reference evidence="3 4" key="2">
    <citation type="submission" date="2017-10" db="EMBL/GenBank/DDBJ databases">
        <authorList>
            <person name="Banno H."/>
            <person name="Chua N.-H."/>
        </authorList>
    </citation>
    <scope>NUCLEOTIDE SEQUENCE [LARGE SCALE GENOMIC DNA]</scope>
    <source>
        <strain evidence="3 4">JK623</strain>
    </source>
</reference>
<name>A0A2G3E722_9FIRM</name>
<dbReference type="Pfam" id="PF03008">
    <property type="entry name" value="DUF234"/>
    <property type="match status" value="1"/>
</dbReference>
<evidence type="ECO:0008006" key="5">
    <source>
        <dbReference type="Google" id="ProtNLM"/>
    </source>
</evidence>
<dbReference type="Gene3D" id="3.40.50.300">
    <property type="entry name" value="P-loop containing nucleotide triphosphate hydrolases"/>
    <property type="match status" value="1"/>
</dbReference>
<feature type="domain" description="DUF234" evidence="2">
    <location>
        <begin position="309"/>
        <end position="411"/>
    </location>
</feature>
<reference evidence="3 4" key="1">
    <citation type="submission" date="2017-10" db="EMBL/GenBank/DDBJ databases">
        <title>Resolving the taxonomy of Roseburia spp., Eubacterium rectale and Agathobacter spp. through phylogenomic analysis.</title>
        <authorList>
            <person name="Sheridan P.O."/>
            <person name="Walker A.W."/>
            <person name="Duncan S.H."/>
            <person name="Scott K.P."/>
            <person name="Toole P.W.O."/>
            <person name="Luis P."/>
            <person name="Flint H.J."/>
        </authorList>
    </citation>
    <scope>NUCLEOTIDE SEQUENCE [LARGE SCALE GENOMIC DNA]</scope>
    <source>
        <strain evidence="3 4">JK623</strain>
    </source>
</reference>
<keyword evidence="4" id="KW-1185">Reference proteome</keyword>
<dbReference type="SUPFAM" id="SSF52540">
    <property type="entry name" value="P-loop containing nucleoside triphosphate hydrolases"/>
    <property type="match status" value="1"/>
</dbReference>
<evidence type="ECO:0000313" key="4">
    <source>
        <dbReference type="Proteomes" id="UP000224563"/>
    </source>
</evidence>
<proteinExistence type="predicted"/>
<gene>
    <name evidence="3" type="ORF">CSX02_00360</name>
</gene>
<feature type="domain" description="ATPase" evidence="1">
    <location>
        <begin position="5"/>
        <end position="210"/>
    </location>
</feature>
<protein>
    <recommendedName>
        <fullName evidence="5">ATPase</fullName>
    </recommendedName>
</protein>
<dbReference type="PANTHER" id="PTHR34704:SF1">
    <property type="entry name" value="ATPASE"/>
    <property type="match status" value="1"/>
</dbReference>
<dbReference type="AlphaFoldDB" id="A0A2G3E722"/>
<dbReference type="GO" id="GO:0005524">
    <property type="term" value="F:ATP binding"/>
    <property type="evidence" value="ECO:0007669"/>
    <property type="project" value="InterPro"/>
</dbReference>
<evidence type="ECO:0000259" key="1">
    <source>
        <dbReference type="Pfam" id="PF01637"/>
    </source>
</evidence>
<dbReference type="Pfam" id="PF01637">
    <property type="entry name" value="ATPase_2"/>
    <property type="match status" value="1"/>
</dbReference>
<accession>A0A2G3E722</accession>
<comment type="caution">
    <text evidence="3">The sequence shown here is derived from an EMBL/GenBank/DDBJ whole genome shotgun (WGS) entry which is preliminary data.</text>
</comment>
<evidence type="ECO:0000259" key="2">
    <source>
        <dbReference type="Pfam" id="PF03008"/>
    </source>
</evidence>
<dbReference type="Proteomes" id="UP000224563">
    <property type="component" value="Unassembled WGS sequence"/>
</dbReference>
<organism evidence="3 4">
    <name type="scientific">Agathobacter ruminis</name>
    <dbReference type="NCBI Taxonomy" id="1712665"/>
    <lineage>
        <taxon>Bacteria</taxon>
        <taxon>Bacillati</taxon>
        <taxon>Bacillota</taxon>
        <taxon>Clostridia</taxon>
        <taxon>Lachnospirales</taxon>
        <taxon>Lachnospiraceae</taxon>
        <taxon>Agathobacter</taxon>
    </lineage>
</organism>
<dbReference type="InterPro" id="IPR027417">
    <property type="entry name" value="P-loop_NTPase"/>
</dbReference>
<dbReference type="EMBL" id="PDYG01000001">
    <property type="protein sequence ID" value="PHU38935.1"/>
    <property type="molecule type" value="Genomic_DNA"/>
</dbReference>
<dbReference type="InterPro" id="IPR004256">
    <property type="entry name" value="DUF234"/>
</dbReference>
<dbReference type="InterPro" id="IPR011579">
    <property type="entry name" value="ATPase_dom"/>
</dbReference>
<evidence type="ECO:0000313" key="3">
    <source>
        <dbReference type="EMBL" id="PHU38935.1"/>
    </source>
</evidence>
<dbReference type="PANTHER" id="PTHR34704">
    <property type="entry name" value="ATPASE"/>
    <property type="match status" value="1"/>
</dbReference>
<sequence>MQDIFRGRTTELRILDKKFKQSGFVMTVLYGRRRIGKTKLINKFMHDHDCKSISFTAVERGEAELLSMMTESVLNTLSPELLGNISFNSFENLFDYIGKQAEKERIVFFIDEYPYLAKQCPYIQSVLQKQIDTKWKKGNLFFIICGSLVSFMKDEVLAETAPLHGRSDLELKLRPFNYIETAEFLDGYTNEEKAICYGLTNGVAKYIEQFDVSESLEENIIDQFYSVGGYFSEEQIKTVVSNDKKNPALYNSIISAVATGHTKNSEIASYVGVDEVTYPLKVLVKAELLERRVTKKPYYILNDSMLEFWFKYVNRATSLINADNGESYFYSAVKDHLHDFMGKVFEKMAKEYLLSHAGVDDFPILTDIADYQDTVLDEERKQKQIEIDLLGKNGKQILLVGECKFKNSQFDKTEYEKLLDKIKYIPTTNPVVCVFSLGGFSEYVKENASDCKLITLDDMYK</sequence>